<feature type="non-terminal residue" evidence="2">
    <location>
        <position position="1"/>
    </location>
</feature>
<feature type="region of interest" description="Disordered" evidence="1">
    <location>
        <begin position="65"/>
        <end position="86"/>
    </location>
</feature>
<reference evidence="2 3" key="1">
    <citation type="submission" date="2015-09" db="EMBL/GenBank/DDBJ databases">
        <title>Trachymyrmex zeteki WGS genome.</title>
        <authorList>
            <person name="Nygaard S."/>
            <person name="Hu H."/>
            <person name="Boomsma J."/>
            <person name="Zhang G."/>
        </authorList>
    </citation>
    <scope>NUCLEOTIDE SEQUENCE [LARGE SCALE GENOMIC DNA]</scope>
    <source>
        <strain evidence="2">Tzet28-1</strain>
        <tissue evidence="2">Whole body</tissue>
    </source>
</reference>
<feature type="compositionally biased region" description="Basic and acidic residues" evidence="1">
    <location>
        <begin position="66"/>
        <end position="81"/>
    </location>
</feature>
<dbReference type="Proteomes" id="UP000075809">
    <property type="component" value="Unassembled WGS sequence"/>
</dbReference>
<accession>A0A151WQ75</accession>
<proteinExistence type="predicted"/>
<name>A0A151WQ75_9HYME</name>
<keyword evidence="3" id="KW-1185">Reference proteome</keyword>
<evidence type="ECO:0000313" key="3">
    <source>
        <dbReference type="Proteomes" id="UP000075809"/>
    </source>
</evidence>
<dbReference type="AlphaFoldDB" id="A0A151WQ75"/>
<dbReference type="EMBL" id="KQ982843">
    <property type="protein sequence ID" value="KYQ50014.1"/>
    <property type="molecule type" value="Genomic_DNA"/>
</dbReference>
<sequence length="138" mass="15837">REAARCRRRCRRPRRCRLSALERLLSPAALIEVCLPSEEIVARHFRCREGRYSITRVACQASNKGGVERERERETEERIKGADTLSRRQHPGLALANLYKEMHPDEETCAQLGAILIRGMLLYAMKTTTRDARKSTAD</sequence>
<evidence type="ECO:0000256" key="1">
    <source>
        <dbReference type="SAM" id="MobiDB-lite"/>
    </source>
</evidence>
<protein>
    <submittedName>
        <fullName evidence="2">Uncharacterized protein</fullName>
    </submittedName>
</protein>
<evidence type="ECO:0000313" key="2">
    <source>
        <dbReference type="EMBL" id="KYQ50014.1"/>
    </source>
</evidence>
<gene>
    <name evidence="2" type="ORF">ALC60_10890</name>
</gene>
<organism evidence="2 3">
    <name type="scientific">Mycetomoellerius zeteki</name>
    <dbReference type="NCBI Taxonomy" id="64791"/>
    <lineage>
        <taxon>Eukaryota</taxon>
        <taxon>Metazoa</taxon>
        <taxon>Ecdysozoa</taxon>
        <taxon>Arthropoda</taxon>
        <taxon>Hexapoda</taxon>
        <taxon>Insecta</taxon>
        <taxon>Pterygota</taxon>
        <taxon>Neoptera</taxon>
        <taxon>Endopterygota</taxon>
        <taxon>Hymenoptera</taxon>
        <taxon>Apocrita</taxon>
        <taxon>Aculeata</taxon>
        <taxon>Formicoidea</taxon>
        <taxon>Formicidae</taxon>
        <taxon>Myrmicinae</taxon>
        <taxon>Mycetomoellerius</taxon>
    </lineage>
</organism>